<dbReference type="SMART" id="SM00387">
    <property type="entry name" value="HATPase_c"/>
    <property type="match status" value="1"/>
</dbReference>
<feature type="domain" description="Histidine kinase" evidence="12">
    <location>
        <begin position="177"/>
        <end position="393"/>
    </location>
</feature>
<dbReference type="Gene3D" id="1.10.287.130">
    <property type="match status" value="1"/>
</dbReference>
<dbReference type="GO" id="GO:0000155">
    <property type="term" value="F:phosphorelay sensor kinase activity"/>
    <property type="evidence" value="ECO:0007669"/>
    <property type="project" value="InterPro"/>
</dbReference>
<dbReference type="PROSITE" id="PS50109">
    <property type="entry name" value="HIS_KIN"/>
    <property type="match status" value="1"/>
</dbReference>
<dbReference type="InterPro" id="IPR036097">
    <property type="entry name" value="HisK_dim/P_sf"/>
</dbReference>
<dbReference type="KEGG" id="fsl:EJO69_09295"/>
<dbReference type="GO" id="GO:0004721">
    <property type="term" value="F:phosphoprotein phosphatase activity"/>
    <property type="evidence" value="ECO:0007669"/>
    <property type="project" value="TreeGrafter"/>
</dbReference>
<dbReference type="InterPro" id="IPR003594">
    <property type="entry name" value="HATPase_dom"/>
</dbReference>
<dbReference type="SMART" id="SM00388">
    <property type="entry name" value="HisKA"/>
    <property type="match status" value="1"/>
</dbReference>
<dbReference type="AlphaFoldDB" id="A0A3Q8WUC8"/>
<dbReference type="InterPro" id="IPR005467">
    <property type="entry name" value="His_kinase_dom"/>
</dbReference>
<evidence type="ECO:0000256" key="6">
    <source>
        <dbReference type="ARBA" id="ARBA00022679"/>
    </source>
</evidence>
<keyword evidence="5" id="KW-0597">Phosphoprotein</keyword>
<evidence type="ECO:0000256" key="11">
    <source>
        <dbReference type="SAM" id="Phobius"/>
    </source>
</evidence>
<evidence type="ECO:0000259" key="12">
    <source>
        <dbReference type="PROSITE" id="PS50109"/>
    </source>
</evidence>
<keyword evidence="9 11" id="KW-0472">Membrane</keyword>
<evidence type="ECO:0000313" key="13">
    <source>
        <dbReference type="EMBL" id="AZN30478.1"/>
    </source>
</evidence>
<dbReference type="Gene3D" id="3.30.565.10">
    <property type="entry name" value="Histidine kinase-like ATPase, C-terminal domain"/>
    <property type="match status" value="1"/>
</dbReference>
<dbReference type="GO" id="GO:0005886">
    <property type="term" value="C:plasma membrane"/>
    <property type="evidence" value="ECO:0007669"/>
    <property type="project" value="UniProtKB-SubCell"/>
</dbReference>
<dbReference type="GO" id="GO:0016036">
    <property type="term" value="P:cellular response to phosphate starvation"/>
    <property type="evidence" value="ECO:0007669"/>
    <property type="project" value="TreeGrafter"/>
</dbReference>
<evidence type="ECO:0000256" key="8">
    <source>
        <dbReference type="ARBA" id="ARBA00023012"/>
    </source>
</evidence>
<sequence length="402" mass="43345">MRLWAVSVGPLKHVYPGPMPDIGIVQLLVAALAGIVIGVVAMWALNRSMTSVEEIDTVSASVADSDIQSVLTAVPQAHILLNAAGDVERASTIAYSLGLVRGSRIIRSEIVAAVHEVTAAGEPKDMELSLRRSFANTGRIVLSIRIAPMSGNRTLILFFDTTEAKRLEETRRDFVANISHELKTPIGAIGLLAETIQDVADEPENVVAFSAQLQRESVRLASLVQDIIELSRVQDGAAIAHGELVSVDDVVAEAIDRCRIEAESRGIILASAQAPDAQVFGDRPLLTTAVRNLVDNAIRYSNRGGRVSVGVTCFEGDVRIAVVDQGVGIPPELRERVFERFFRGDDARTREEGGTGLGLSIVKHVAADHGGRIELWSEPCKGSTFTFIIPEAYAPDTEQEEQ</sequence>
<comment type="catalytic activity">
    <reaction evidence="1">
        <text>ATP + protein L-histidine = ADP + protein N-phospho-L-histidine.</text>
        <dbReference type="EC" id="2.7.13.3"/>
    </reaction>
</comment>
<dbReference type="InterPro" id="IPR004358">
    <property type="entry name" value="Sig_transdc_His_kin-like_C"/>
</dbReference>
<organism evidence="13 14">
    <name type="scientific">Flaviflexus salsibiostraticola</name>
    <dbReference type="NCBI Taxonomy" id="1282737"/>
    <lineage>
        <taxon>Bacteria</taxon>
        <taxon>Bacillati</taxon>
        <taxon>Actinomycetota</taxon>
        <taxon>Actinomycetes</taxon>
        <taxon>Actinomycetales</taxon>
        <taxon>Actinomycetaceae</taxon>
        <taxon>Flaviflexus</taxon>
    </lineage>
</organism>
<evidence type="ECO:0000313" key="14">
    <source>
        <dbReference type="Proteomes" id="UP000270021"/>
    </source>
</evidence>
<comment type="cofactor">
    <cofactor evidence="2">
        <name>a divalent metal cation</name>
        <dbReference type="ChEBI" id="CHEBI:60240"/>
    </cofactor>
</comment>
<dbReference type="OrthoDB" id="9813151at2"/>
<dbReference type="Pfam" id="PF02518">
    <property type="entry name" value="HATPase_c"/>
    <property type="match status" value="1"/>
</dbReference>
<dbReference type="FunFam" id="3.30.565.10:FF:000006">
    <property type="entry name" value="Sensor histidine kinase WalK"/>
    <property type="match status" value="1"/>
</dbReference>
<keyword evidence="11" id="KW-0812">Transmembrane</keyword>
<name>A0A3Q8WUC8_9ACTO</name>
<dbReference type="FunFam" id="1.10.287.130:FF:000001">
    <property type="entry name" value="Two-component sensor histidine kinase"/>
    <property type="match status" value="1"/>
</dbReference>
<dbReference type="PRINTS" id="PR00344">
    <property type="entry name" value="BCTRLSENSOR"/>
</dbReference>
<dbReference type="InterPro" id="IPR050351">
    <property type="entry name" value="BphY/WalK/GraS-like"/>
</dbReference>
<keyword evidence="14" id="KW-1185">Reference proteome</keyword>
<gene>
    <name evidence="13" type="ORF">EJO69_09295</name>
</gene>
<protein>
    <recommendedName>
        <fullName evidence="10">Sensor-like histidine kinase SenX3</fullName>
        <ecNumber evidence="4">2.7.13.3</ecNumber>
    </recommendedName>
</protein>
<evidence type="ECO:0000256" key="1">
    <source>
        <dbReference type="ARBA" id="ARBA00000085"/>
    </source>
</evidence>
<evidence type="ECO:0000256" key="7">
    <source>
        <dbReference type="ARBA" id="ARBA00022777"/>
    </source>
</evidence>
<dbReference type="EC" id="2.7.13.3" evidence="4"/>
<accession>A0A3Q8WUC8</accession>
<dbReference type="CDD" id="cd00082">
    <property type="entry name" value="HisKA"/>
    <property type="match status" value="1"/>
</dbReference>
<evidence type="ECO:0000256" key="9">
    <source>
        <dbReference type="ARBA" id="ARBA00023136"/>
    </source>
</evidence>
<dbReference type="GO" id="GO:0005509">
    <property type="term" value="F:calcium ion binding"/>
    <property type="evidence" value="ECO:0007669"/>
    <property type="project" value="UniProtKB-ARBA"/>
</dbReference>
<dbReference type="EMBL" id="CP034438">
    <property type="protein sequence ID" value="AZN30478.1"/>
    <property type="molecule type" value="Genomic_DNA"/>
</dbReference>
<evidence type="ECO:0000256" key="10">
    <source>
        <dbReference type="ARBA" id="ARBA00039401"/>
    </source>
</evidence>
<feature type="transmembrane region" description="Helical" evidence="11">
    <location>
        <begin position="24"/>
        <end position="45"/>
    </location>
</feature>
<evidence type="ECO:0000256" key="3">
    <source>
        <dbReference type="ARBA" id="ARBA00004236"/>
    </source>
</evidence>
<dbReference type="SUPFAM" id="SSF47384">
    <property type="entry name" value="Homodimeric domain of signal transducing histidine kinase"/>
    <property type="match status" value="1"/>
</dbReference>
<comment type="subcellular location">
    <subcellularLocation>
        <location evidence="3">Cell membrane</location>
    </subcellularLocation>
</comment>
<dbReference type="SUPFAM" id="SSF55874">
    <property type="entry name" value="ATPase domain of HSP90 chaperone/DNA topoisomerase II/histidine kinase"/>
    <property type="match status" value="1"/>
</dbReference>
<proteinExistence type="predicted"/>
<dbReference type="InterPro" id="IPR003661">
    <property type="entry name" value="HisK_dim/P_dom"/>
</dbReference>
<dbReference type="InterPro" id="IPR036890">
    <property type="entry name" value="HATPase_C_sf"/>
</dbReference>
<reference evidence="13 14" key="1">
    <citation type="submission" date="2018-12" db="EMBL/GenBank/DDBJ databases">
        <title>Complete genome sequence of Flaviflexus salsibiostraticola KCTC 33148.</title>
        <authorList>
            <person name="Bae J.-W."/>
        </authorList>
    </citation>
    <scope>NUCLEOTIDE SEQUENCE [LARGE SCALE GENOMIC DNA]</scope>
    <source>
        <strain evidence="13 14">KCTC 33148</strain>
    </source>
</reference>
<dbReference type="PANTHER" id="PTHR45453:SF1">
    <property type="entry name" value="PHOSPHATE REGULON SENSOR PROTEIN PHOR"/>
    <property type="match status" value="1"/>
</dbReference>
<dbReference type="Proteomes" id="UP000270021">
    <property type="component" value="Chromosome"/>
</dbReference>
<evidence type="ECO:0000256" key="4">
    <source>
        <dbReference type="ARBA" id="ARBA00012438"/>
    </source>
</evidence>
<keyword evidence="11" id="KW-1133">Transmembrane helix</keyword>
<dbReference type="CDD" id="cd00075">
    <property type="entry name" value="HATPase"/>
    <property type="match status" value="1"/>
</dbReference>
<keyword evidence="6" id="KW-0808">Transferase</keyword>
<dbReference type="PANTHER" id="PTHR45453">
    <property type="entry name" value="PHOSPHATE REGULON SENSOR PROTEIN PHOR"/>
    <property type="match status" value="1"/>
</dbReference>
<evidence type="ECO:0000256" key="5">
    <source>
        <dbReference type="ARBA" id="ARBA00022553"/>
    </source>
</evidence>
<evidence type="ECO:0000256" key="2">
    <source>
        <dbReference type="ARBA" id="ARBA00001968"/>
    </source>
</evidence>
<keyword evidence="8" id="KW-0902">Two-component regulatory system</keyword>
<keyword evidence="7 13" id="KW-0418">Kinase</keyword>
<dbReference type="Pfam" id="PF00512">
    <property type="entry name" value="HisKA"/>
    <property type="match status" value="1"/>
</dbReference>